<dbReference type="Proteomes" id="UP001189429">
    <property type="component" value="Unassembled WGS sequence"/>
</dbReference>
<evidence type="ECO:0000313" key="1">
    <source>
        <dbReference type="EMBL" id="CAK0812049.1"/>
    </source>
</evidence>
<sequence length="288" mass="30851">MLTGANKLDLASHAIPGNKELDLSGNPGVMDVSGDFVDWYLLTHLEELVLANCGVTSRQLKCFAGCPPPSLKKLDLSGNRGVLDVSSGDFVDWYLLTHLEELVVSECGVTSRQLKCFAGCPPPSLKKLDLSGNRGVLDVSSGDFVDWYLLTHLEELVVSECGVTSRQLKCFAGCPPPSLKKLDLSGNRGVLDVSSGDFVDWHLLEHLEELILANCAVTAVQMESLMELLPGSTALLDLGSESRDATPSDALEAAGFTGHHQSGRWQRPVQHSARIAESRAGPAGCLIA</sequence>
<evidence type="ECO:0000313" key="2">
    <source>
        <dbReference type="Proteomes" id="UP001189429"/>
    </source>
</evidence>
<dbReference type="EMBL" id="CAUYUJ010005041">
    <property type="protein sequence ID" value="CAK0812049.1"/>
    <property type="molecule type" value="Genomic_DNA"/>
</dbReference>
<dbReference type="InterPro" id="IPR032675">
    <property type="entry name" value="LRR_dom_sf"/>
</dbReference>
<comment type="caution">
    <text evidence="1">The sequence shown here is derived from an EMBL/GenBank/DDBJ whole genome shotgun (WGS) entry which is preliminary data.</text>
</comment>
<organism evidence="1 2">
    <name type="scientific">Prorocentrum cordatum</name>
    <dbReference type="NCBI Taxonomy" id="2364126"/>
    <lineage>
        <taxon>Eukaryota</taxon>
        <taxon>Sar</taxon>
        <taxon>Alveolata</taxon>
        <taxon>Dinophyceae</taxon>
        <taxon>Prorocentrales</taxon>
        <taxon>Prorocentraceae</taxon>
        <taxon>Prorocentrum</taxon>
    </lineage>
</organism>
<accession>A0ABN9R6W3</accession>
<proteinExistence type="predicted"/>
<gene>
    <name evidence="1" type="ORF">PCOR1329_LOCUS16442</name>
</gene>
<dbReference type="PANTHER" id="PTHR13318:SF247">
    <property type="entry name" value="GH16156P"/>
    <property type="match status" value="1"/>
</dbReference>
<protein>
    <submittedName>
        <fullName evidence="1">Uncharacterized protein</fullName>
    </submittedName>
</protein>
<dbReference type="SUPFAM" id="SSF52047">
    <property type="entry name" value="RNI-like"/>
    <property type="match status" value="1"/>
</dbReference>
<keyword evidence="2" id="KW-1185">Reference proteome</keyword>
<dbReference type="PANTHER" id="PTHR13318">
    <property type="entry name" value="PARTNER OF PAIRED, ISOFORM B-RELATED"/>
    <property type="match status" value="1"/>
</dbReference>
<name>A0ABN9R6W3_9DINO</name>
<dbReference type="Gene3D" id="3.80.10.10">
    <property type="entry name" value="Ribonuclease Inhibitor"/>
    <property type="match status" value="2"/>
</dbReference>
<reference evidence="1" key="1">
    <citation type="submission" date="2023-10" db="EMBL/GenBank/DDBJ databases">
        <authorList>
            <person name="Chen Y."/>
            <person name="Shah S."/>
            <person name="Dougan E. K."/>
            <person name="Thang M."/>
            <person name="Chan C."/>
        </authorList>
    </citation>
    <scope>NUCLEOTIDE SEQUENCE [LARGE SCALE GENOMIC DNA]</scope>
</reference>